<keyword evidence="2 7" id="KW-0378">Hydrolase</keyword>
<comment type="subcellular location">
    <subcellularLocation>
        <location evidence="7">Secreted</location>
        <location evidence="7">Cell wall</location>
    </subcellularLocation>
    <subcellularLocation>
        <location evidence="7">Secreted</location>
        <location evidence="7">Extracellular space</location>
        <location evidence="7">Apoplast</location>
    </subcellularLocation>
</comment>
<dbReference type="GO" id="GO:0016762">
    <property type="term" value="F:xyloglucan:xyloglucosyl transferase activity"/>
    <property type="evidence" value="ECO:0000318"/>
    <property type="project" value="GO_Central"/>
</dbReference>
<dbReference type="InterPro" id="IPR000757">
    <property type="entry name" value="Beta-glucanase-like"/>
</dbReference>
<dbReference type="InterPro" id="IPR016455">
    <property type="entry name" value="XTH"/>
</dbReference>
<dbReference type="PROSITE" id="PS51762">
    <property type="entry name" value="GH16_2"/>
    <property type="match status" value="1"/>
</dbReference>
<name>A0A8I6YHT9_HORVV</name>
<dbReference type="Gramene" id="HORVU.MOREX.r3.7HG0651010.1">
    <property type="protein sequence ID" value="HORVU.MOREX.r3.7HG0651010.1"/>
    <property type="gene ID" value="HORVU.MOREX.r3.7HG0651010"/>
</dbReference>
<dbReference type="GO" id="GO:0048046">
    <property type="term" value="C:apoplast"/>
    <property type="evidence" value="ECO:0007669"/>
    <property type="project" value="UniProtKB-SubCell"/>
</dbReference>
<dbReference type="InterPro" id="IPR010713">
    <property type="entry name" value="XET_C"/>
</dbReference>
<comment type="function">
    <text evidence="7">Catalyzes xyloglucan endohydrolysis (XEH) and/or endotransglycosylation (XET). Cleaves and religates xyloglucan polymers, an essential constituent of the primary cell wall, and thereby participates in cell wall construction of growing tissues.</text>
</comment>
<accession>A0A8I6YHT9</accession>
<dbReference type="Proteomes" id="UP000011116">
    <property type="component" value="Chromosome 7H"/>
</dbReference>
<keyword evidence="7" id="KW-0964">Secreted</keyword>
<feature type="active site" description="Proton donor" evidence="5">
    <location>
        <position position="145"/>
    </location>
</feature>
<dbReference type="SMR" id="A0A8I6YHT9"/>
<reference evidence="9" key="2">
    <citation type="submission" date="2020-10" db="EMBL/GenBank/DDBJ databases">
        <authorList>
            <person name="Scholz U."/>
            <person name="Mascher M."/>
            <person name="Fiebig A."/>
        </authorList>
    </citation>
    <scope>NUCLEOTIDE SEQUENCE [LARGE SCALE GENOMIC DNA]</scope>
    <source>
        <strain evidence="9">cv. Morex</strain>
    </source>
</reference>
<organism evidence="9 10">
    <name type="scientific">Hordeum vulgare subsp. vulgare</name>
    <name type="common">Domesticated barley</name>
    <dbReference type="NCBI Taxonomy" id="112509"/>
    <lineage>
        <taxon>Eukaryota</taxon>
        <taxon>Viridiplantae</taxon>
        <taxon>Streptophyta</taxon>
        <taxon>Embryophyta</taxon>
        <taxon>Tracheophyta</taxon>
        <taxon>Spermatophyta</taxon>
        <taxon>Magnoliopsida</taxon>
        <taxon>Liliopsida</taxon>
        <taxon>Poales</taxon>
        <taxon>Poaceae</taxon>
        <taxon>BOP clade</taxon>
        <taxon>Pooideae</taxon>
        <taxon>Triticodae</taxon>
        <taxon>Triticeae</taxon>
        <taxon>Hordeinae</taxon>
        <taxon>Hordeum</taxon>
    </lineage>
</organism>
<feature type="glycosylation site" description="N-linked (GlcNAc...) asparagine" evidence="6">
    <location>
        <position position="149"/>
    </location>
</feature>
<evidence type="ECO:0000256" key="7">
    <source>
        <dbReference type="RuleBase" id="RU361120"/>
    </source>
</evidence>
<keyword evidence="7" id="KW-0961">Cell wall biogenesis/degradation</keyword>
<feature type="active site" description="Nucleophile" evidence="5">
    <location>
        <position position="141"/>
    </location>
</feature>
<dbReference type="InterPro" id="IPR008264">
    <property type="entry name" value="Beta_glucanase"/>
</dbReference>
<comment type="similarity">
    <text evidence="7">Belongs to the glycosyl hydrolase 16 family.</text>
</comment>
<keyword evidence="7" id="KW-0134">Cell wall</keyword>
<feature type="domain" description="GH16" evidence="8">
    <location>
        <begin position="24"/>
        <end position="253"/>
    </location>
</feature>
<evidence type="ECO:0000256" key="6">
    <source>
        <dbReference type="PIRSR" id="PIRSR005604-2"/>
    </source>
</evidence>
<evidence type="ECO:0000256" key="4">
    <source>
        <dbReference type="ARBA" id="ARBA00023295"/>
    </source>
</evidence>
<dbReference type="EnsemblPlants" id="HORVU.MOREX.r3.7HG0651010.1">
    <property type="protein sequence ID" value="HORVU.MOREX.r3.7HG0651010.1"/>
    <property type="gene ID" value="HORVU.MOREX.r3.7HG0651010"/>
</dbReference>
<dbReference type="PRINTS" id="PR00737">
    <property type="entry name" value="GLHYDRLASE16"/>
</dbReference>
<dbReference type="PIRSF" id="PIRSF005604">
    <property type="entry name" value="XET"/>
    <property type="match status" value="1"/>
</dbReference>
<evidence type="ECO:0000256" key="5">
    <source>
        <dbReference type="PIRSR" id="PIRSR005604-1"/>
    </source>
</evidence>
<protein>
    <recommendedName>
        <fullName evidence="7">Xyloglucan endotransglucosylase/hydrolase</fullName>
        <ecNumber evidence="7">2.4.1.207</ecNumber>
    </recommendedName>
</protein>
<evidence type="ECO:0000313" key="10">
    <source>
        <dbReference type="Proteomes" id="UP000011116"/>
    </source>
</evidence>
<evidence type="ECO:0000256" key="1">
    <source>
        <dbReference type="ARBA" id="ARBA00022679"/>
    </source>
</evidence>
<keyword evidence="4 7" id="KW-0326">Glycosidase</keyword>
<sequence length="322" mass="35652">MLCYARPHRTDRTNHWPASLLVSSKKQSILIPQPAPSMARRAAACAVAVAVALLAAVASSSADAWLHEEFETEGNVRAGYDARGRQVASIVLDRQSGGAFRSRRSYLYGQFSVQMKLVPGNSAGTVASFYLSSGNEPGHDEIDMEFMGNSTGQPVALNTNVWANGDGKKEQQFYLWFDPAAGYHTYTIIWNDRNVIFKVDDLFLRCFTRHADLPYPGAKPMAVHATLWDGSYWATQQGRVKVDWSAAPFVVSYRGYSADACVPAGAGRPLACPAGTDRWMTRRPSAAERGTLDWARRNYMHYDYCADGWRFPKGFPAECSRA</sequence>
<dbReference type="AlphaFoldDB" id="A0A8I6YHT9"/>
<dbReference type="PANTHER" id="PTHR31062">
    <property type="entry name" value="XYLOGLUCAN ENDOTRANSGLUCOSYLASE/HYDROLASE PROTEIN 8-RELATED"/>
    <property type="match status" value="1"/>
</dbReference>
<dbReference type="InterPro" id="IPR013320">
    <property type="entry name" value="ConA-like_dom_sf"/>
</dbReference>
<reference evidence="10" key="1">
    <citation type="journal article" date="2012" name="Nature">
        <title>A physical, genetic and functional sequence assembly of the barley genome.</title>
        <authorList>
            <consortium name="The International Barley Genome Sequencing Consortium"/>
            <person name="Mayer K.F."/>
            <person name="Waugh R."/>
            <person name="Brown J.W."/>
            <person name="Schulman A."/>
            <person name="Langridge P."/>
            <person name="Platzer M."/>
            <person name="Fincher G.B."/>
            <person name="Muehlbauer G.J."/>
            <person name="Sato K."/>
            <person name="Close T.J."/>
            <person name="Wise R.P."/>
            <person name="Stein N."/>
        </authorList>
    </citation>
    <scope>NUCLEOTIDE SEQUENCE [LARGE SCALE GENOMIC DNA]</scope>
    <source>
        <strain evidence="10">cv. Morex</strain>
    </source>
</reference>
<evidence type="ECO:0000313" key="9">
    <source>
        <dbReference type="EnsemblPlants" id="HORVU.MOREX.r3.7HG0651010.1"/>
    </source>
</evidence>
<dbReference type="GO" id="GO:0010411">
    <property type="term" value="P:xyloglucan metabolic process"/>
    <property type="evidence" value="ECO:0000318"/>
    <property type="project" value="GO_Central"/>
</dbReference>
<reference evidence="9" key="3">
    <citation type="submission" date="2022-01" db="UniProtKB">
        <authorList>
            <consortium name="EnsemblPlants"/>
        </authorList>
    </citation>
    <scope>IDENTIFICATION</scope>
    <source>
        <strain evidence="9">subsp. vulgare</strain>
    </source>
</reference>
<evidence type="ECO:0000259" key="8">
    <source>
        <dbReference type="PROSITE" id="PS51762"/>
    </source>
</evidence>
<evidence type="ECO:0000256" key="3">
    <source>
        <dbReference type="ARBA" id="ARBA00023157"/>
    </source>
</evidence>
<evidence type="ECO:0000256" key="2">
    <source>
        <dbReference type="ARBA" id="ARBA00022801"/>
    </source>
</evidence>
<dbReference type="GO" id="GO:0071555">
    <property type="term" value="P:cell wall organization"/>
    <property type="evidence" value="ECO:0007669"/>
    <property type="project" value="UniProtKB-KW"/>
</dbReference>
<keyword evidence="3" id="KW-1015">Disulfide bond</keyword>
<dbReference type="GO" id="GO:0004553">
    <property type="term" value="F:hydrolase activity, hydrolyzing O-glycosyl compounds"/>
    <property type="evidence" value="ECO:0007669"/>
    <property type="project" value="InterPro"/>
</dbReference>
<keyword evidence="1 7" id="KW-0808">Transferase</keyword>
<dbReference type="Pfam" id="PF00722">
    <property type="entry name" value="Glyco_hydro_16"/>
    <property type="match status" value="1"/>
</dbReference>
<dbReference type="SUPFAM" id="SSF49899">
    <property type="entry name" value="Concanavalin A-like lectins/glucanases"/>
    <property type="match status" value="1"/>
</dbReference>
<dbReference type="Gene3D" id="2.60.120.200">
    <property type="match status" value="1"/>
</dbReference>
<keyword evidence="7" id="KW-0052">Apoplast</keyword>
<dbReference type="EC" id="2.4.1.207" evidence="7"/>
<dbReference type="InterPro" id="IPR044791">
    <property type="entry name" value="Beta-glucanase/XTH"/>
</dbReference>
<dbReference type="GO" id="GO:0009834">
    <property type="term" value="P:plant-type secondary cell wall biogenesis"/>
    <property type="evidence" value="ECO:0000318"/>
    <property type="project" value="GO_Central"/>
</dbReference>
<dbReference type="GO" id="GO:0009505">
    <property type="term" value="C:plant-type cell wall"/>
    <property type="evidence" value="ECO:0000318"/>
    <property type="project" value="GO_Central"/>
</dbReference>
<comment type="PTM">
    <text evidence="7">Contains at least one intrachain disulfide bond essential for its enzymatic activity.</text>
</comment>
<proteinExistence type="inferred from homology"/>
<dbReference type="Gramene" id="HORVU.MOREX.r2.7HG0540330.1">
    <property type="protein sequence ID" value="HORVU.MOREX.r2.7HG0540330.1"/>
    <property type="gene ID" value="HORVU.MOREX.r2.7HG0540330"/>
</dbReference>
<dbReference type="Pfam" id="PF06955">
    <property type="entry name" value="XET_C"/>
    <property type="match status" value="1"/>
</dbReference>
<keyword evidence="10" id="KW-1185">Reference proteome</keyword>